<name>A0AAV9ZHD5_9AGAR</name>
<protein>
    <submittedName>
        <fullName evidence="1">Uncharacterized protein</fullName>
    </submittedName>
</protein>
<keyword evidence="2" id="KW-1185">Reference proteome</keyword>
<comment type="caution">
    <text evidence="1">The sequence shown here is derived from an EMBL/GenBank/DDBJ whole genome shotgun (WGS) entry which is preliminary data.</text>
</comment>
<dbReference type="EMBL" id="JAWWNJ010000149">
    <property type="protein sequence ID" value="KAK6981491.1"/>
    <property type="molecule type" value="Genomic_DNA"/>
</dbReference>
<sequence length="253" mass="27780">MKSTERSSPSKRHGSHLGVYVVRRRRDSIVCTMDLRKLASSTLHVDRCVPSDVSIALSLEVVLAGSALLDLSLERASLGRYTVLLEPIETQHPPGTAKPPLFLPLGRPRRRGGLDSPAPTSEPLAALTIAPRRSSSATSYESPSALRILSFLVYVSSRRRLPPLSCHCDNDTPDDSSPFLRLVTSRDFWERRAVWSSQCDMTLFSSRTPGPSPSSSLQSALSPRALVCHAHDENVAPLWVEEPRCLLPSCPAY</sequence>
<organism evidence="1 2">
    <name type="scientific">Favolaschia claudopus</name>
    <dbReference type="NCBI Taxonomy" id="2862362"/>
    <lineage>
        <taxon>Eukaryota</taxon>
        <taxon>Fungi</taxon>
        <taxon>Dikarya</taxon>
        <taxon>Basidiomycota</taxon>
        <taxon>Agaricomycotina</taxon>
        <taxon>Agaricomycetes</taxon>
        <taxon>Agaricomycetidae</taxon>
        <taxon>Agaricales</taxon>
        <taxon>Marasmiineae</taxon>
        <taxon>Mycenaceae</taxon>
        <taxon>Favolaschia</taxon>
    </lineage>
</organism>
<evidence type="ECO:0000313" key="1">
    <source>
        <dbReference type="EMBL" id="KAK6981491.1"/>
    </source>
</evidence>
<evidence type="ECO:0000313" key="2">
    <source>
        <dbReference type="Proteomes" id="UP001362999"/>
    </source>
</evidence>
<dbReference type="Proteomes" id="UP001362999">
    <property type="component" value="Unassembled WGS sequence"/>
</dbReference>
<accession>A0AAV9ZHD5</accession>
<reference evidence="1 2" key="1">
    <citation type="journal article" date="2024" name="J Genomics">
        <title>Draft genome sequencing and assembly of Favolaschia claudopus CIRM-BRFM 2984 isolated from oak limbs.</title>
        <authorList>
            <person name="Navarro D."/>
            <person name="Drula E."/>
            <person name="Chaduli D."/>
            <person name="Cazenave R."/>
            <person name="Ahrendt S."/>
            <person name="Wang J."/>
            <person name="Lipzen A."/>
            <person name="Daum C."/>
            <person name="Barry K."/>
            <person name="Grigoriev I.V."/>
            <person name="Favel A."/>
            <person name="Rosso M.N."/>
            <person name="Martin F."/>
        </authorList>
    </citation>
    <scope>NUCLEOTIDE SEQUENCE [LARGE SCALE GENOMIC DNA]</scope>
    <source>
        <strain evidence="1 2">CIRM-BRFM 2984</strain>
    </source>
</reference>
<dbReference type="AlphaFoldDB" id="A0AAV9ZHD5"/>
<gene>
    <name evidence="1" type="ORF">R3P38DRAFT_414893</name>
</gene>
<proteinExistence type="predicted"/>